<dbReference type="Gene3D" id="3.30.420.10">
    <property type="entry name" value="Ribonuclease H-like superfamily/Ribonuclease H"/>
    <property type="match status" value="1"/>
</dbReference>
<dbReference type="PANTHER" id="PTHR46889">
    <property type="entry name" value="TRANSPOSASE INSF FOR INSERTION SEQUENCE IS3B-RELATED"/>
    <property type="match status" value="1"/>
</dbReference>
<dbReference type="InterPro" id="IPR001584">
    <property type="entry name" value="Integrase_cat-core"/>
</dbReference>
<name>A0A3E0AWY4_9STAP</name>
<accession>A0A3E0AWY4</accession>
<dbReference type="AlphaFoldDB" id="A0A3E0AWY4"/>
<dbReference type="InterPro" id="IPR012337">
    <property type="entry name" value="RNaseH-like_sf"/>
</dbReference>
<feature type="domain" description="Integrase catalytic" evidence="2">
    <location>
        <begin position="92"/>
        <end position="269"/>
    </location>
</feature>
<reference evidence="3 4" key="1">
    <citation type="submission" date="2018-08" db="EMBL/GenBank/DDBJ databases">
        <title>Genomic Encyclopedia of Type Strains, Phase IV (KMG-IV): sequencing the most valuable type-strain genomes for metagenomic binning, comparative biology and taxonomic classification.</title>
        <authorList>
            <person name="Goeker M."/>
        </authorList>
    </citation>
    <scope>NUCLEOTIDE SEQUENCE [LARGE SCALE GENOMIC DNA]</scope>
    <source>
        <strain evidence="3 4">DSM 17274</strain>
    </source>
</reference>
<comment type="function">
    <text evidence="1">Involved in the transposition of the insertion sequence.</text>
</comment>
<dbReference type="Pfam" id="PF13333">
    <property type="entry name" value="rve_2"/>
    <property type="match status" value="1"/>
</dbReference>
<dbReference type="PROSITE" id="PS50994">
    <property type="entry name" value="INTEGRASE"/>
    <property type="match status" value="1"/>
</dbReference>
<proteinExistence type="predicted"/>
<sequence>MQLPKSVYYYWVKHMDDQTRKNQWLVDKVKSIVSKHKGRYGYRRIQVELEQSEGIRVNHKRLLRIMRLHNLLCQKFRNKSRQKYRSYKGNIGKVAPNHVNRHFQSDQFNQLWVTDVTEFALPIKGQKLYLSTIMDCYNSEIIAYKMSHSPTLDIATDPLHRALNTHQSQLNQLVVHSDQGYHYQHRSWVHLLESFGATMSMSRKGNCLDNAAMENFFGILKQEMFYGVSFESYTSLEESIHEYINYYNKYRIKTKLKGMSPGQFRKHTLKSA</sequence>
<dbReference type="InterPro" id="IPR050900">
    <property type="entry name" value="Transposase_IS3/IS150/IS904"/>
</dbReference>
<dbReference type="PANTHER" id="PTHR46889:SF5">
    <property type="entry name" value="INTEGRASE PROTEIN"/>
    <property type="match status" value="1"/>
</dbReference>
<dbReference type="Pfam" id="PF13276">
    <property type="entry name" value="HTH_21"/>
    <property type="match status" value="1"/>
</dbReference>
<evidence type="ECO:0000259" key="2">
    <source>
        <dbReference type="PROSITE" id="PS50994"/>
    </source>
</evidence>
<comment type="caution">
    <text evidence="3">The sequence shown here is derived from an EMBL/GenBank/DDBJ whole genome shotgun (WGS) entry which is preliminary data.</text>
</comment>
<evidence type="ECO:0000313" key="4">
    <source>
        <dbReference type="Proteomes" id="UP000257076"/>
    </source>
</evidence>
<evidence type="ECO:0000313" key="3">
    <source>
        <dbReference type="EMBL" id="REG24254.1"/>
    </source>
</evidence>
<dbReference type="SUPFAM" id="SSF53098">
    <property type="entry name" value="Ribonuclease H-like"/>
    <property type="match status" value="1"/>
</dbReference>
<dbReference type="GO" id="GO:0003676">
    <property type="term" value="F:nucleic acid binding"/>
    <property type="evidence" value="ECO:0007669"/>
    <property type="project" value="InterPro"/>
</dbReference>
<dbReference type="InterPro" id="IPR036397">
    <property type="entry name" value="RNaseH_sf"/>
</dbReference>
<dbReference type="GO" id="GO:0015074">
    <property type="term" value="P:DNA integration"/>
    <property type="evidence" value="ECO:0007669"/>
    <property type="project" value="InterPro"/>
</dbReference>
<dbReference type="InterPro" id="IPR025948">
    <property type="entry name" value="HTH-like_dom"/>
</dbReference>
<evidence type="ECO:0000256" key="1">
    <source>
        <dbReference type="ARBA" id="ARBA00002286"/>
    </source>
</evidence>
<dbReference type="EMBL" id="QUMW01000011">
    <property type="protein sequence ID" value="REG24254.1"/>
    <property type="molecule type" value="Genomic_DNA"/>
</dbReference>
<organism evidence="3 4">
    <name type="scientific">Jeotgalicoccus halotolerans</name>
    <dbReference type="NCBI Taxonomy" id="157227"/>
    <lineage>
        <taxon>Bacteria</taxon>
        <taxon>Bacillati</taxon>
        <taxon>Bacillota</taxon>
        <taxon>Bacilli</taxon>
        <taxon>Bacillales</taxon>
        <taxon>Staphylococcaceae</taxon>
        <taxon>Jeotgalicoccus</taxon>
    </lineage>
</organism>
<dbReference type="Pfam" id="PF00665">
    <property type="entry name" value="rve"/>
    <property type="match status" value="1"/>
</dbReference>
<dbReference type="InterPro" id="IPR048020">
    <property type="entry name" value="Transpos_IS3"/>
</dbReference>
<keyword evidence="4" id="KW-1185">Reference proteome</keyword>
<gene>
    <name evidence="3" type="ORF">DFR63_1346</name>
</gene>
<dbReference type="NCBIfam" id="NF033516">
    <property type="entry name" value="transpos_IS3"/>
    <property type="match status" value="1"/>
</dbReference>
<dbReference type="Proteomes" id="UP000257076">
    <property type="component" value="Unassembled WGS sequence"/>
</dbReference>
<protein>
    <submittedName>
        <fullName evidence="3">Transposase InsO family protein</fullName>
    </submittedName>
</protein>